<proteinExistence type="predicted"/>
<dbReference type="Proteomes" id="UP000006038">
    <property type="component" value="Chromosome 11"/>
</dbReference>
<organism evidence="1">
    <name type="scientific">Oryza brachyantha</name>
    <name type="common">malo sina</name>
    <dbReference type="NCBI Taxonomy" id="4533"/>
    <lineage>
        <taxon>Eukaryota</taxon>
        <taxon>Viridiplantae</taxon>
        <taxon>Streptophyta</taxon>
        <taxon>Embryophyta</taxon>
        <taxon>Tracheophyta</taxon>
        <taxon>Spermatophyta</taxon>
        <taxon>Magnoliopsida</taxon>
        <taxon>Liliopsida</taxon>
        <taxon>Poales</taxon>
        <taxon>Poaceae</taxon>
        <taxon>BOP clade</taxon>
        <taxon>Oryzoideae</taxon>
        <taxon>Oryzeae</taxon>
        <taxon>Oryzinae</taxon>
        <taxon>Oryza</taxon>
    </lineage>
</organism>
<dbReference type="eggNOG" id="ENOG502R63S">
    <property type="taxonomic scope" value="Eukaryota"/>
</dbReference>
<dbReference type="RefSeq" id="XP_040384733.1">
    <property type="nucleotide sequence ID" value="XM_040528799.1"/>
</dbReference>
<sequence>MAWSDLVWGAVLQQQSSLGKFINFDLVNSEKVLKMEGKTEGTSSTPPALAYIPRYDKDDEHRPAIICALTALPIPPAAAQTAAEASASAHAKWQRRTFWTECGSCREKKKLPISDMNSQLTCPACTETFTAVEVARPRSVAASPVAENSSQSSSAALVPASDVVVVPFNLNARAAREGGQLSRAFPKSEVDKLLKERMKEIIELKLKEGKKGDGNGQ</sequence>
<reference evidence="1" key="2">
    <citation type="submission" date="2013-04" db="UniProtKB">
        <authorList>
            <consortium name="EnsemblPlants"/>
        </authorList>
    </citation>
    <scope>IDENTIFICATION</scope>
</reference>
<protein>
    <submittedName>
        <fullName evidence="1">Uncharacterized protein</fullName>
    </submittedName>
</protein>
<gene>
    <name evidence="1" type="primary">LOC121055749</name>
</gene>
<name>J3N795_ORYBR</name>
<dbReference type="EnsemblPlants" id="OB11G16810.1">
    <property type="protein sequence ID" value="OB11G16810.1"/>
    <property type="gene ID" value="OB11G16810"/>
</dbReference>
<evidence type="ECO:0000313" key="1">
    <source>
        <dbReference type="EnsemblPlants" id="OB11G16810.1"/>
    </source>
</evidence>
<keyword evidence="2" id="KW-1185">Reference proteome</keyword>
<dbReference type="Gramene" id="OB11G16810.1">
    <property type="protein sequence ID" value="OB11G16810.1"/>
    <property type="gene ID" value="OB11G16810"/>
</dbReference>
<dbReference type="AlphaFoldDB" id="J3N795"/>
<dbReference type="OrthoDB" id="653995at2759"/>
<accession>J3N795</accession>
<dbReference type="HOGENOM" id="CLU_110461_0_0_1"/>
<evidence type="ECO:0000313" key="2">
    <source>
        <dbReference type="Proteomes" id="UP000006038"/>
    </source>
</evidence>
<reference evidence="1" key="1">
    <citation type="journal article" date="2013" name="Nat. Commun.">
        <title>Whole-genome sequencing of Oryza brachyantha reveals mechanisms underlying Oryza genome evolution.</title>
        <authorList>
            <person name="Chen J."/>
            <person name="Huang Q."/>
            <person name="Gao D."/>
            <person name="Wang J."/>
            <person name="Lang Y."/>
            <person name="Liu T."/>
            <person name="Li B."/>
            <person name="Bai Z."/>
            <person name="Luis Goicoechea J."/>
            <person name="Liang C."/>
            <person name="Chen C."/>
            <person name="Zhang W."/>
            <person name="Sun S."/>
            <person name="Liao Y."/>
            <person name="Zhang X."/>
            <person name="Yang L."/>
            <person name="Song C."/>
            <person name="Wang M."/>
            <person name="Shi J."/>
            <person name="Liu G."/>
            <person name="Liu J."/>
            <person name="Zhou H."/>
            <person name="Zhou W."/>
            <person name="Yu Q."/>
            <person name="An N."/>
            <person name="Chen Y."/>
            <person name="Cai Q."/>
            <person name="Wang B."/>
            <person name="Liu B."/>
            <person name="Min J."/>
            <person name="Huang Y."/>
            <person name="Wu H."/>
            <person name="Li Z."/>
            <person name="Zhang Y."/>
            <person name="Yin Y."/>
            <person name="Song W."/>
            <person name="Jiang J."/>
            <person name="Jackson S.A."/>
            <person name="Wing R.A."/>
            <person name="Wang J."/>
            <person name="Chen M."/>
        </authorList>
    </citation>
    <scope>NUCLEOTIDE SEQUENCE [LARGE SCALE GENOMIC DNA]</scope>
    <source>
        <strain evidence="1">cv. IRGC 101232</strain>
    </source>
</reference>
<dbReference type="GeneID" id="121055749"/>